<reference evidence="2" key="1">
    <citation type="submission" date="2015-11" db="EMBL/GenBank/DDBJ databases">
        <title>De novo transcriptome assembly of four potential Pierce s Disease insect vectors from Arizona vineyards.</title>
        <authorList>
            <person name="Tassone E.E."/>
        </authorList>
    </citation>
    <scope>NUCLEOTIDE SEQUENCE</scope>
</reference>
<dbReference type="Pfam" id="PF01395">
    <property type="entry name" value="PBP_GOBP"/>
    <property type="match status" value="1"/>
</dbReference>
<gene>
    <name evidence="2" type="ORF">g.13146</name>
</gene>
<dbReference type="SUPFAM" id="SSF47565">
    <property type="entry name" value="Insect pheromone/odorant-binding proteins"/>
    <property type="match status" value="1"/>
</dbReference>
<dbReference type="InterPro" id="IPR006170">
    <property type="entry name" value="PBP/GOBP"/>
</dbReference>
<dbReference type="SMART" id="SM00708">
    <property type="entry name" value="PhBP"/>
    <property type="match status" value="1"/>
</dbReference>
<name>A0A1B6FNV2_9HEMI</name>
<feature type="non-terminal residue" evidence="2">
    <location>
        <position position="1"/>
    </location>
</feature>
<accession>A0A1B6FNV2</accession>
<proteinExistence type="predicted"/>
<feature type="transmembrane region" description="Helical" evidence="1">
    <location>
        <begin position="20"/>
        <end position="44"/>
    </location>
</feature>
<evidence type="ECO:0000256" key="1">
    <source>
        <dbReference type="SAM" id="Phobius"/>
    </source>
</evidence>
<dbReference type="Gene3D" id="1.10.238.20">
    <property type="entry name" value="Pheromone/general odorant binding protein domain"/>
    <property type="match status" value="1"/>
</dbReference>
<evidence type="ECO:0000313" key="2">
    <source>
        <dbReference type="EMBL" id="JAS51850.1"/>
    </source>
</evidence>
<dbReference type="AlphaFoldDB" id="A0A1B6FNV2"/>
<sequence length="163" mass="18075">PCTVALPPCSDPSVSTQHTLVVMARTLSLCTALAIILATSFGALPRERKRAFLAECEEIHKTGENIDEILDKWLIPTTEKGKCLMECFVNKKGLIDKNANIDHSTATPHFEESFPNDPESVKKAEEALSRCDKIDLSKLDHCSKGVEILKCFRKNAKEIGLKH</sequence>
<keyword evidence="1" id="KW-0812">Transmembrane</keyword>
<keyword evidence="1" id="KW-0472">Membrane</keyword>
<protein>
    <submittedName>
        <fullName evidence="2">Uncharacterized protein</fullName>
    </submittedName>
</protein>
<keyword evidence="1" id="KW-1133">Transmembrane helix</keyword>
<dbReference type="CDD" id="cd23992">
    <property type="entry name" value="PBP_GOBP"/>
    <property type="match status" value="1"/>
</dbReference>
<dbReference type="InterPro" id="IPR036728">
    <property type="entry name" value="PBP_GOBP_sf"/>
</dbReference>
<dbReference type="EMBL" id="GECZ01017919">
    <property type="protein sequence ID" value="JAS51850.1"/>
    <property type="molecule type" value="Transcribed_RNA"/>
</dbReference>
<organism evidence="2">
    <name type="scientific">Cuerna arida</name>
    <dbReference type="NCBI Taxonomy" id="1464854"/>
    <lineage>
        <taxon>Eukaryota</taxon>
        <taxon>Metazoa</taxon>
        <taxon>Ecdysozoa</taxon>
        <taxon>Arthropoda</taxon>
        <taxon>Hexapoda</taxon>
        <taxon>Insecta</taxon>
        <taxon>Pterygota</taxon>
        <taxon>Neoptera</taxon>
        <taxon>Paraneoptera</taxon>
        <taxon>Hemiptera</taxon>
        <taxon>Auchenorrhyncha</taxon>
        <taxon>Membracoidea</taxon>
        <taxon>Cicadellidae</taxon>
        <taxon>Cicadellinae</taxon>
        <taxon>Proconiini</taxon>
        <taxon>Cuerna</taxon>
    </lineage>
</organism>
<dbReference type="GO" id="GO:0005549">
    <property type="term" value="F:odorant binding"/>
    <property type="evidence" value="ECO:0007669"/>
    <property type="project" value="InterPro"/>
</dbReference>